<dbReference type="Pfam" id="PF00069">
    <property type="entry name" value="Pkinase"/>
    <property type="match status" value="1"/>
</dbReference>
<dbReference type="InterPro" id="IPR011009">
    <property type="entry name" value="Kinase-like_dom_sf"/>
</dbReference>
<comment type="caution">
    <text evidence="2">The sequence shown here is derived from an EMBL/GenBank/DDBJ whole genome shotgun (WGS) entry which is preliminary data.</text>
</comment>
<evidence type="ECO:0000313" key="3">
    <source>
        <dbReference type="Proteomes" id="UP001295423"/>
    </source>
</evidence>
<dbReference type="AlphaFoldDB" id="A0AAD2FR18"/>
<dbReference type="Gene3D" id="1.10.510.10">
    <property type="entry name" value="Transferase(Phosphotransferase) domain 1"/>
    <property type="match status" value="1"/>
</dbReference>
<dbReference type="Gene3D" id="3.30.200.20">
    <property type="entry name" value="Phosphorylase Kinase, domain 1"/>
    <property type="match status" value="1"/>
</dbReference>
<dbReference type="InterPro" id="IPR000719">
    <property type="entry name" value="Prot_kinase_dom"/>
</dbReference>
<protein>
    <recommendedName>
        <fullName evidence="1">Protein kinase domain-containing protein</fullName>
    </recommendedName>
</protein>
<dbReference type="EMBL" id="CAKOGP040001759">
    <property type="protein sequence ID" value="CAJ1950265.1"/>
    <property type="molecule type" value="Genomic_DNA"/>
</dbReference>
<accession>A0AAD2FR18</accession>
<evidence type="ECO:0000313" key="2">
    <source>
        <dbReference type="EMBL" id="CAJ1950265.1"/>
    </source>
</evidence>
<dbReference type="PROSITE" id="PS50011">
    <property type="entry name" value="PROTEIN_KINASE_DOM"/>
    <property type="match status" value="1"/>
</dbReference>
<organism evidence="2 3">
    <name type="scientific">Cylindrotheca closterium</name>
    <dbReference type="NCBI Taxonomy" id="2856"/>
    <lineage>
        <taxon>Eukaryota</taxon>
        <taxon>Sar</taxon>
        <taxon>Stramenopiles</taxon>
        <taxon>Ochrophyta</taxon>
        <taxon>Bacillariophyta</taxon>
        <taxon>Bacillariophyceae</taxon>
        <taxon>Bacillariophycidae</taxon>
        <taxon>Bacillariales</taxon>
        <taxon>Bacillariaceae</taxon>
        <taxon>Cylindrotheca</taxon>
    </lineage>
</organism>
<dbReference type="Proteomes" id="UP001295423">
    <property type="component" value="Unassembled WGS sequence"/>
</dbReference>
<dbReference type="PANTHER" id="PTHR44329">
    <property type="entry name" value="SERINE/THREONINE-PROTEIN KINASE TNNI3K-RELATED"/>
    <property type="match status" value="1"/>
</dbReference>
<dbReference type="SUPFAM" id="SSF56112">
    <property type="entry name" value="Protein kinase-like (PK-like)"/>
    <property type="match status" value="1"/>
</dbReference>
<proteinExistence type="predicted"/>
<dbReference type="InterPro" id="IPR051681">
    <property type="entry name" value="Ser/Thr_Kinases-Pseudokinases"/>
</dbReference>
<feature type="domain" description="Protein kinase" evidence="1">
    <location>
        <begin position="88"/>
        <end position="433"/>
    </location>
</feature>
<dbReference type="GO" id="GO:0004674">
    <property type="term" value="F:protein serine/threonine kinase activity"/>
    <property type="evidence" value="ECO:0007669"/>
    <property type="project" value="TreeGrafter"/>
</dbReference>
<keyword evidence="3" id="KW-1185">Reference proteome</keyword>
<name>A0AAD2FR18_9STRA</name>
<dbReference type="GO" id="GO:0005524">
    <property type="term" value="F:ATP binding"/>
    <property type="evidence" value="ECO:0007669"/>
    <property type="project" value="InterPro"/>
</dbReference>
<sequence length="463" mass="53847">MIADRIQNLSELLRPLWYSLNDRRRRRRNNDKKGDEMEQNALEKELHRQLDERLIFQASSSSMSSSSSISSSASSLQSDASNLSWDDYHTGRKLGEGNFGVIHELLQKQQTSSPDTFTRQNQNQNHQHCATETNNCYAIKRAHNLPQLNNNKLSRRRKRRLRRQHRLQTLVDFESELRILQSVNHPNIIMTYGVLEQQQQQHLQHPHEEEGDGVSSTLSSMLVMERLYETLEERMEAWKRNQLRQSYYHHSHSEQQGLDLPVNRRRLELALDISSALDYLHDQRILHRDIKPSNIAFDRNGTVKLFDFGLARGFHSSPSKGTSPLWKYTSAVGSPRYMAPEVALGLPYNELCDVYSFSLLLWELLSLQKPFQHLSPVSMRESVFLSKERPRIHWSTWPIVLQDLLERSWSSCLSERPSMNTVALELGDVYSWMQYAEEEESKMDDDHSPAFAMPPQLLPLVAV</sequence>
<gene>
    <name evidence="2" type="ORF">CYCCA115_LOCUS12504</name>
</gene>
<evidence type="ECO:0000259" key="1">
    <source>
        <dbReference type="PROSITE" id="PS50011"/>
    </source>
</evidence>
<dbReference type="SMART" id="SM00220">
    <property type="entry name" value="S_TKc"/>
    <property type="match status" value="1"/>
</dbReference>
<reference evidence="2" key="1">
    <citation type="submission" date="2023-08" db="EMBL/GenBank/DDBJ databases">
        <authorList>
            <person name="Audoor S."/>
            <person name="Bilcke G."/>
        </authorList>
    </citation>
    <scope>NUCLEOTIDE SEQUENCE</scope>
</reference>